<dbReference type="EMBL" id="JANUGX010000008">
    <property type="protein sequence ID" value="MCS0589369.1"/>
    <property type="molecule type" value="Genomic_DNA"/>
</dbReference>
<dbReference type="PROSITE" id="PS51892">
    <property type="entry name" value="SUBTILASE"/>
    <property type="match status" value="1"/>
</dbReference>
<evidence type="ECO:0000256" key="4">
    <source>
        <dbReference type="ARBA" id="ARBA00022825"/>
    </source>
</evidence>
<feature type="domain" description="Subtilisin-like protease fibronectin type-III" evidence="11">
    <location>
        <begin position="712"/>
        <end position="805"/>
    </location>
</feature>
<reference evidence="12 13" key="1">
    <citation type="submission" date="2022-08" db="EMBL/GenBank/DDBJ databases">
        <title>Reclassification of Massilia species as members of the genera Telluria, Duganella, Pseudoduganella, Mokoshia gen. nov. and Zemynaea gen. nov. using orthogonal and non-orthogonal genome-based approaches.</title>
        <authorList>
            <person name="Bowman J.P."/>
        </authorList>
    </citation>
    <scope>NUCLEOTIDE SEQUENCE [LARGE SCALE GENOMIC DNA]</scope>
    <source>
        <strain evidence="12 13">LMG 28164</strain>
    </source>
</reference>
<dbReference type="InterPro" id="IPR015500">
    <property type="entry name" value="Peptidase_S8_subtilisin-rel"/>
</dbReference>
<dbReference type="Pfam" id="PF05922">
    <property type="entry name" value="Inhibitor_I9"/>
    <property type="match status" value="1"/>
</dbReference>
<feature type="domain" description="PA" evidence="8">
    <location>
        <begin position="442"/>
        <end position="523"/>
    </location>
</feature>
<comment type="similarity">
    <text evidence="1 5">Belongs to the peptidase S8 family.</text>
</comment>
<keyword evidence="6" id="KW-0732">Signal</keyword>
<evidence type="ECO:0000259" key="8">
    <source>
        <dbReference type="Pfam" id="PF02225"/>
    </source>
</evidence>
<dbReference type="Pfam" id="PF00082">
    <property type="entry name" value="Peptidase_S8"/>
    <property type="match status" value="1"/>
</dbReference>
<dbReference type="InterPro" id="IPR007280">
    <property type="entry name" value="Peptidase_C_arc/bac"/>
</dbReference>
<dbReference type="InterPro" id="IPR045051">
    <property type="entry name" value="SBT"/>
</dbReference>
<dbReference type="Proteomes" id="UP001205560">
    <property type="component" value="Unassembled WGS sequence"/>
</dbReference>
<feature type="domain" description="Peptidase C-terminal archaeal/bacterial" evidence="9">
    <location>
        <begin position="909"/>
        <end position="954"/>
    </location>
</feature>
<dbReference type="RefSeq" id="WP_258845133.1">
    <property type="nucleotide sequence ID" value="NZ_JANUGX010000008.1"/>
</dbReference>
<feature type="signal peptide" evidence="6">
    <location>
        <begin position="1"/>
        <end position="23"/>
    </location>
</feature>
<evidence type="ECO:0000313" key="12">
    <source>
        <dbReference type="EMBL" id="MCS0589369.1"/>
    </source>
</evidence>
<accession>A0ABT2A5B3</accession>
<evidence type="ECO:0000259" key="9">
    <source>
        <dbReference type="Pfam" id="PF04151"/>
    </source>
</evidence>
<feature type="domain" description="Peptidase S8/S53" evidence="7">
    <location>
        <begin position="158"/>
        <end position="654"/>
    </location>
</feature>
<dbReference type="InterPro" id="IPR037045">
    <property type="entry name" value="S8pro/Inhibitor_I9_sf"/>
</dbReference>
<dbReference type="Pfam" id="PF02225">
    <property type="entry name" value="PA"/>
    <property type="match status" value="1"/>
</dbReference>
<dbReference type="Gene3D" id="3.40.50.200">
    <property type="entry name" value="Peptidase S8/S53 domain"/>
    <property type="match status" value="1"/>
</dbReference>
<evidence type="ECO:0000259" key="7">
    <source>
        <dbReference type="Pfam" id="PF00082"/>
    </source>
</evidence>
<feature type="chain" id="PRO_5046506569" evidence="6">
    <location>
        <begin position="24"/>
        <end position="1056"/>
    </location>
</feature>
<dbReference type="SUPFAM" id="SSF52743">
    <property type="entry name" value="Subtilisin-like"/>
    <property type="match status" value="1"/>
</dbReference>
<keyword evidence="3 5" id="KW-0378">Hydrolase</keyword>
<evidence type="ECO:0000256" key="5">
    <source>
        <dbReference type="PROSITE-ProRule" id="PRU01240"/>
    </source>
</evidence>
<evidence type="ECO:0000256" key="3">
    <source>
        <dbReference type="ARBA" id="ARBA00022801"/>
    </source>
</evidence>
<dbReference type="Gene3D" id="2.60.40.2310">
    <property type="match status" value="1"/>
</dbReference>
<feature type="active site" description="Charge relay system" evidence="5">
    <location>
        <position position="613"/>
    </location>
</feature>
<dbReference type="Pfam" id="PF04151">
    <property type="entry name" value="PPC"/>
    <property type="match status" value="1"/>
</dbReference>
<evidence type="ECO:0000259" key="11">
    <source>
        <dbReference type="Pfam" id="PF17766"/>
    </source>
</evidence>
<keyword evidence="4 5" id="KW-0720">Serine protease</keyword>
<evidence type="ECO:0000256" key="2">
    <source>
        <dbReference type="ARBA" id="ARBA00022670"/>
    </source>
</evidence>
<keyword evidence="2 5" id="KW-0645">Protease</keyword>
<evidence type="ECO:0000313" key="13">
    <source>
        <dbReference type="Proteomes" id="UP001205560"/>
    </source>
</evidence>
<evidence type="ECO:0000256" key="1">
    <source>
        <dbReference type="ARBA" id="ARBA00011073"/>
    </source>
</evidence>
<dbReference type="CDD" id="cd02120">
    <property type="entry name" value="PA_subtilisin_like"/>
    <property type="match status" value="1"/>
</dbReference>
<feature type="domain" description="Inhibitor I9" evidence="10">
    <location>
        <begin position="30"/>
        <end position="130"/>
    </location>
</feature>
<dbReference type="Pfam" id="PF17766">
    <property type="entry name" value="fn3_6"/>
    <property type="match status" value="1"/>
</dbReference>
<gene>
    <name evidence="12" type="ORF">NX782_09135</name>
</gene>
<name>A0ABT2A5B3_9BURK</name>
<proteinExistence type="inferred from homology"/>
<dbReference type="InterPro" id="IPR023828">
    <property type="entry name" value="Peptidase_S8_Ser-AS"/>
</dbReference>
<evidence type="ECO:0000259" key="10">
    <source>
        <dbReference type="Pfam" id="PF05922"/>
    </source>
</evidence>
<comment type="caution">
    <text evidence="12">The sequence shown here is derived from an EMBL/GenBank/DDBJ whole genome shotgun (WGS) entry which is preliminary data.</text>
</comment>
<dbReference type="PROSITE" id="PS00138">
    <property type="entry name" value="SUBTILASE_SER"/>
    <property type="match status" value="1"/>
</dbReference>
<evidence type="ECO:0000256" key="6">
    <source>
        <dbReference type="SAM" id="SignalP"/>
    </source>
</evidence>
<dbReference type="InterPro" id="IPR000209">
    <property type="entry name" value="Peptidase_S8/S53_dom"/>
</dbReference>
<dbReference type="InterPro" id="IPR003137">
    <property type="entry name" value="PA_domain"/>
</dbReference>
<protein>
    <submittedName>
        <fullName evidence="12">S8 family serine peptidase</fullName>
    </submittedName>
</protein>
<sequence length="1056" mass="108280">MKMRPLSAAVALLLAGFAASVQADDLRRPYIVQLADKPVSSYTGEIAGLPATQPAPGARLDVDSTDVQLYSDYLGQKQQIVRASIADAPVLYNYSVVLNGFAALLTDDEVRALQLRSDVAAITPDTPRQVTTTYTSRFLGLDKSDGLWTRLGGKTKAGENIIIGIVDGGIWPENPAYADRVDADGKPTFDNNGTLAYDAPPARWKGICQPGEGFTVAACNNKLIGAQYFDATYSTVGKTTHWTEFRSPRDSIGGNVGHGGHGDHTASTAGGNSGAEAIVNGVNLGPVSGMAPRARLAAYKVCWTYNEPTDPTGGKNSCYTGDSVAAIEKAVVDGVNVINFSISGGTSVTDPVEQAFFHASNAGVFVSASAGNDGPANQVAHISPWQATVAASTHDRELQSDVILGNGNRYTGASMIVNPLPAAPMITAEQAALPGSSANSASLCYSSTWTSPDWTVAKPSLDPAKVAGKIVTCTRGTNDRLDKSKAVKEAGGVGMVLIDNGAGLVGEVHNVPTVHVTAANGAIIKTYAASQGASASMTKFVTGTSSVKAPVVASFSSRGPNRYDGNQLKPDLAAPGVDIIAAVTPEMTPAQRADVVNGTAAPMNAWASYQGTSMAAPHVAGIAALLKQQHPDWTPAMIKSALMTSATDTFADTQAGDLRGTLAFGQGAGHINPNGASDPGLVFNAMQADYQKYLCGLGVSSNCAGGSIAGYNLNLPSIAVGNVLGTVTVTRTVTNVGASAATYTPGGSMQGFSMSVSPATLVLQPGESKSFNLTLTRTNAANNTWQYGSLRWSDGAGHVVRIPVVARSGQPVIAPGLIASTKASGMKTLSVTTGFTGTLGSAFGGLKEITKTNDTVAQAPAGSVDNAAQMQTACRASINGVRVTNVTIPTGTLLAQFELFNRDTEGGNIANGTDLDLAVLNPSGTVVAYSGNGGSNELAALNAPVAGTYKVCVAGWKAANGASASYALSSAVVTSSDRGGNFKVLMPAKVYAGSAASLTASWSNLATGKRFVGALQLKDTAGAPAATTVFQVETNNPIPLGEPVDRDAVVRQDSGI</sequence>
<feature type="active site" description="Charge relay system" evidence="5">
    <location>
        <position position="167"/>
    </location>
</feature>
<dbReference type="PANTHER" id="PTHR10795">
    <property type="entry name" value="PROPROTEIN CONVERTASE SUBTILISIN/KEXIN"/>
    <property type="match status" value="1"/>
</dbReference>
<dbReference type="InterPro" id="IPR010259">
    <property type="entry name" value="S8pro/Inhibitor_I9"/>
</dbReference>
<dbReference type="Gene3D" id="2.60.120.380">
    <property type="match status" value="1"/>
</dbReference>
<keyword evidence="13" id="KW-1185">Reference proteome</keyword>
<dbReference type="Gene3D" id="3.30.70.80">
    <property type="entry name" value="Peptidase S8 propeptide/proteinase inhibitor I9"/>
    <property type="match status" value="1"/>
</dbReference>
<dbReference type="Gene3D" id="3.50.30.30">
    <property type="match status" value="1"/>
</dbReference>
<feature type="active site" description="Charge relay system" evidence="5">
    <location>
        <position position="261"/>
    </location>
</feature>
<organism evidence="12 13">
    <name type="scientific">Massilia norwichensis</name>
    <dbReference type="NCBI Taxonomy" id="1442366"/>
    <lineage>
        <taxon>Bacteria</taxon>
        <taxon>Pseudomonadati</taxon>
        <taxon>Pseudomonadota</taxon>
        <taxon>Betaproteobacteria</taxon>
        <taxon>Burkholderiales</taxon>
        <taxon>Oxalobacteraceae</taxon>
        <taxon>Telluria group</taxon>
        <taxon>Massilia</taxon>
    </lineage>
</organism>
<dbReference type="InterPro" id="IPR041469">
    <property type="entry name" value="Subtilisin-like_FN3"/>
</dbReference>
<dbReference type="InterPro" id="IPR036852">
    <property type="entry name" value="Peptidase_S8/S53_dom_sf"/>
</dbReference>
<dbReference type="PRINTS" id="PR00723">
    <property type="entry name" value="SUBTILISIN"/>
</dbReference>